<dbReference type="Pfam" id="PF08044">
    <property type="entry name" value="DUF1707"/>
    <property type="match status" value="1"/>
</dbReference>
<gene>
    <name evidence="4" type="ORF">SAMN05421833_119117</name>
</gene>
<dbReference type="InterPro" id="IPR012551">
    <property type="entry name" value="DUF1707_SHOCT-like"/>
</dbReference>
<feature type="domain" description="Cell wall-active antibiotics response LiaF-like C-terminal" evidence="3">
    <location>
        <begin position="118"/>
        <end position="188"/>
    </location>
</feature>
<evidence type="ECO:0000259" key="3">
    <source>
        <dbReference type="Pfam" id="PF09922"/>
    </source>
</evidence>
<dbReference type="PANTHER" id="PTHR40763:SF4">
    <property type="entry name" value="DUF1707 DOMAIN-CONTAINING PROTEIN"/>
    <property type="match status" value="1"/>
</dbReference>
<name>A0A1N7ETY0_9ACTN</name>
<evidence type="ECO:0000313" key="4">
    <source>
        <dbReference type="EMBL" id="SIR91526.1"/>
    </source>
</evidence>
<organism evidence="4 5">
    <name type="scientific">Microbispora rosea</name>
    <dbReference type="NCBI Taxonomy" id="58117"/>
    <lineage>
        <taxon>Bacteria</taxon>
        <taxon>Bacillati</taxon>
        <taxon>Actinomycetota</taxon>
        <taxon>Actinomycetes</taxon>
        <taxon>Streptosporangiales</taxon>
        <taxon>Streptosporangiaceae</taxon>
        <taxon>Microbispora</taxon>
    </lineage>
</organism>
<evidence type="ECO:0000256" key="1">
    <source>
        <dbReference type="SAM" id="MobiDB-lite"/>
    </source>
</evidence>
<dbReference type="EMBL" id="FTNI01000019">
    <property type="protein sequence ID" value="SIR91526.1"/>
    <property type="molecule type" value="Genomic_DNA"/>
</dbReference>
<feature type="region of interest" description="Disordered" evidence="1">
    <location>
        <begin position="1"/>
        <end position="25"/>
    </location>
</feature>
<feature type="compositionally biased region" description="Polar residues" evidence="1">
    <location>
        <begin position="1"/>
        <end position="10"/>
    </location>
</feature>
<dbReference type="PANTHER" id="PTHR40763">
    <property type="entry name" value="MEMBRANE PROTEIN-RELATED"/>
    <property type="match status" value="1"/>
</dbReference>
<dbReference type="InterPro" id="IPR024425">
    <property type="entry name" value="LiaF-like_C"/>
</dbReference>
<keyword evidence="5" id="KW-1185">Reference proteome</keyword>
<dbReference type="STRING" id="58117.SAMN05421833_119117"/>
<reference evidence="5" key="1">
    <citation type="submission" date="2017-01" db="EMBL/GenBank/DDBJ databases">
        <authorList>
            <person name="Varghese N."/>
            <person name="Submissions S."/>
        </authorList>
    </citation>
    <scope>NUCLEOTIDE SEQUENCE [LARGE SCALE GENOMIC DNA]</scope>
    <source>
        <strain evidence="5">ATCC 12950</strain>
    </source>
</reference>
<feature type="compositionally biased region" description="Basic and acidic residues" evidence="1">
    <location>
        <begin position="12"/>
        <end position="25"/>
    </location>
</feature>
<accession>A0A1N7ETY0</accession>
<sequence>MRTIVTSMENAPQRRDSPTSHLRASDQNRDQVAALLGEALSTGQLSHEEYSERLDSLYQAKTVGELEVLTHDLQVEQHRPAVSPASHAAGASAISYAPSESTEPDNVVAIFGGAERKGRWRVRRQTKALAVFGGIKFDLSEAVFEAKEVEITVNAIFGGAEIILPEGVEVRCQGVGVFGGYDVHNSPDTDPSAPVIVIKGMALFGGVSGRFRHRRDR</sequence>
<proteinExistence type="predicted"/>
<dbReference type="Proteomes" id="UP000186096">
    <property type="component" value="Unassembled WGS sequence"/>
</dbReference>
<dbReference type="Pfam" id="PF09922">
    <property type="entry name" value="LiaF-like_C"/>
    <property type="match status" value="1"/>
</dbReference>
<evidence type="ECO:0000313" key="5">
    <source>
        <dbReference type="Proteomes" id="UP000186096"/>
    </source>
</evidence>
<protein>
    <submittedName>
        <fullName evidence="4">Cell wall-active antibiotics response 4TMS YvqF</fullName>
    </submittedName>
</protein>
<evidence type="ECO:0000259" key="2">
    <source>
        <dbReference type="Pfam" id="PF08044"/>
    </source>
</evidence>
<feature type="domain" description="DUF1707" evidence="2">
    <location>
        <begin position="22"/>
        <end position="74"/>
    </location>
</feature>
<dbReference type="AlphaFoldDB" id="A0A1N7ETY0"/>